<dbReference type="InterPro" id="IPR002826">
    <property type="entry name" value="MptE-like"/>
</dbReference>
<dbReference type="PANTHER" id="PTHR41786:SF1">
    <property type="entry name" value="6-HYDROXYMETHYLPTERIN DIPHOSPHOKINASE MPTE-LIKE DOMAIN-CONTAINING PROTEIN"/>
    <property type="match status" value="1"/>
</dbReference>
<keyword evidence="5" id="KW-1185">Reference proteome</keyword>
<sequence length="827" mass="93658">MQNNQSEITNTFAVSQFGECYLPSVNRNTFEKVDSTTLFDNKLKKALSTPDTLHIITGLDSGLLANYVMEHPVPSGSKYIFVELDEILSLLSIEIPAPLSDAIQVVSIDEFSTLIQSYENNLFIVKQQFKLHRSVAADGNYLDSYSWLHTQIDNAVRQAYFENSIGFTQKIFVKTQLKNVTETLRPASILRDQFRGKTCIILGGGPSLDNHAQWIKANSDNLVIIAASRIIGKLNRLAIKPNIVVSVDPQSVSFDVNKDMMSLPHDTLLVCSYHVTPQILGQWRGACLYTGPRYPWNDFAKDKNIQSIGPTVINSAMEIAREMGFSQILLSGVDFCHSQSGASHTSGTYAASLGPNLGAIMEWVETYSGEMAETPMQLLQAIGATEDLIASHTQHAHYINLSADAAKVKGIEHHPADTIVLTQIDAVQRHLLVPEVHLASDTEWMAHFTRTLKELTTARQALIQLNRKNNDALAIISKLEKERTNDRIAQLANKLENIEQSINKEHKVLASLIKFYGYYEFSHFLSTQQSDDWSQEEINKRTRIYYGAFKEMSEQLLEQVQSAIERTESRLAEYQEKVDIEALCKRWSQDKQWGRALLWQERHPQQYQQLSAAEREILTECQKTFDALFVVKEYINHSTERTAPLMDNAFKKLQVLWQQKHLLGITKMVQYTAPYIDEDPEIARLYNLALSYRYLLENQLQASLDAVLETPPADRQEEELKQIIQLSLQLNQLPLALEHYAKIVEYSDEYLPQYAHALNLSGDPQAALGVYLDYLDKYPQDIPVMLKLGIFLAQAGQIEGAISCFENVLLLDEHNQAALNYLGQLKP</sequence>
<dbReference type="Proteomes" id="UP000474778">
    <property type="component" value="Unassembled WGS sequence"/>
</dbReference>
<evidence type="ECO:0000256" key="2">
    <source>
        <dbReference type="SAM" id="Coils"/>
    </source>
</evidence>
<comment type="caution">
    <text evidence="4">The sequence shown here is derived from an EMBL/GenBank/DDBJ whole genome shotgun (WGS) entry which is preliminary data.</text>
</comment>
<dbReference type="SUPFAM" id="SSF48452">
    <property type="entry name" value="TPR-like"/>
    <property type="match status" value="1"/>
</dbReference>
<keyword evidence="2" id="KW-0175">Coiled coil</keyword>
<organism evidence="4 5">
    <name type="scientific">Shewanella insulae</name>
    <dbReference type="NCBI Taxonomy" id="2681496"/>
    <lineage>
        <taxon>Bacteria</taxon>
        <taxon>Pseudomonadati</taxon>
        <taxon>Pseudomonadota</taxon>
        <taxon>Gammaproteobacteria</taxon>
        <taxon>Alteromonadales</taxon>
        <taxon>Shewanellaceae</taxon>
        <taxon>Shewanella</taxon>
    </lineage>
</organism>
<feature type="domain" description="6-hydroxymethylpterin diphosphokinase MptE-like" evidence="3">
    <location>
        <begin position="175"/>
        <end position="339"/>
    </location>
</feature>
<reference evidence="4 5" key="1">
    <citation type="submission" date="2019-12" db="EMBL/GenBank/DDBJ databases">
        <title>Shewanella insulae sp. nov., isolated from a tidal flat.</title>
        <authorList>
            <person name="Yoon J.-H."/>
        </authorList>
    </citation>
    <scope>NUCLEOTIDE SEQUENCE [LARGE SCALE GENOMIC DNA]</scope>
    <source>
        <strain evidence="4 5">JBTF-M18</strain>
    </source>
</reference>
<dbReference type="PROSITE" id="PS50005">
    <property type="entry name" value="TPR"/>
    <property type="match status" value="1"/>
</dbReference>
<keyword evidence="1" id="KW-0802">TPR repeat</keyword>
<evidence type="ECO:0000313" key="5">
    <source>
        <dbReference type="Proteomes" id="UP000474778"/>
    </source>
</evidence>
<dbReference type="Gene3D" id="1.25.40.10">
    <property type="entry name" value="Tetratricopeptide repeat domain"/>
    <property type="match status" value="1"/>
</dbReference>
<feature type="coiled-coil region" evidence="2">
    <location>
        <begin position="550"/>
        <end position="577"/>
    </location>
</feature>
<dbReference type="Pfam" id="PF01973">
    <property type="entry name" value="MptE-like"/>
    <property type="match status" value="1"/>
</dbReference>
<evidence type="ECO:0000313" key="4">
    <source>
        <dbReference type="EMBL" id="MXR69496.1"/>
    </source>
</evidence>
<dbReference type="PANTHER" id="PTHR41786">
    <property type="entry name" value="MOTILITY ACCESSORY FACTOR MAF"/>
    <property type="match status" value="1"/>
</dbReference>
<accession>A0A6L7HZ22</accession>
<feature type="coiled-coil region" evidence="2">
    <location>
        <begin position="462"/>
        <end position="508"/>
    </location>
</feature>
<gene>
    <name evidence="4" type="ORF">GNT65_12570</name>
</gene>
<dbReference type="RefSeq" id="WP_160796670.1">
    <property type="nucleotide sequence ID" value="NZ_WRPA01000010.1"/>
</dbReference>
<dbReference type="InterPro" id="IPR011990">
    <property type="entry name" value="TPR-like_helical_dom_sf"/>
</dbReference>
<dbReference type="InterPro" id="IPR019734">
    <property type="entry name" value="TPR_rpt"/>
</dbReference>
<dbReference type="AlphaFoldDB" id="A0A6L7HZ22"/>
<name>A0A6L7HZ22_9GAMM</name>
<feature type="repeat" description="TPR" evidence="1">
    <location>
        <begin position="782"/>
        <end position="815"/>
    </location>
</feature>
<proteinExistence type="predicted"/>
<protein>
    <submittedName>
        <fullName evidence="4">DUF115 domain-containing protein</fullName>
    </submittedName>
</protein>
<evidence type="ECO:0000259" key="3">
    <source>
        <dbReference type="Pfam" id="PF01973"/>
    </source>
</evidence>
<dbReference type="EMBL" id="WRPA01000010">
    <property type="protein sequence ID" value="MXR69496.1"/>
    <property type="molecule type" value="Genomic_DNA"/>
</dbReference>
<evidence type="ECO:0000256" key="1">
    <source>
        <dbReference type="PROSITE-ProRule" id="PRU00339"/>
    </source>
</evidence>